<dbReference type="SUPFAM" id="SSF50494">
    <property type="entry name" value="Trypsin-like serine proteases"/>
    <property type="match status" value="1"/>
</dbReference>
<feature type="non-terminal residue" evidence="8">
    <location>
        <position position="142"/>
    </location>
</feature>
<dbReference type="FunFam" id="2.40.10.10:FF:000054">
    <property type="entry name" value="Complement C1r subcomponent"/>
    <property type="match status" value="1"/>
</dbReference>
<keyword evidence="5" id="KW-0325">Glycoprotein</keyword>
<sequence length="142" mass="15368">LDLSTSSVLRPICLPEDVSITYYGNKAIVAGWGLTKPNADFPSLPHEVEMTILKSRCDIKDIPFSKAHMLCVGQPGGGKDSCKGDSGGPLIVEVNGRYKQVGIVSGGPPDCRGPGVYTRITKYRKWIRTYSLKGLCTYDGNC</sequence>
<dbReference type="GO" id="GO:0006508">
    <property type="term" value="P:proteolysis"/>
    <property type="evidence" value="ECO:0007669"/>
    <property type="project" value="InterPro"/>
</dbReference>
<evidence type="ECO:0000313" key="9">
    <source>
        <dbReference type="Proteomes" id="UP001497623"/>
    </source>
</evidence>
<dbReference type="InterPro" id="IPR001254">
    <property type="entry name" value="Trypsin_dom"/>
</dbReference>
<keyword evidence="4" id="KW-1015">Disulfide bond</keyword>
<evidence type="ECO:0000256" key="3">
    <source>
        <dbReference type="ARBA" id="ARBA00022729"/>
    </source>
</evidence>
<keyword evidence="3" id="KW-0732">Signal</keyword>
<keyword evidence="2" id="KW-0964">Secreted</keyword>
<dbReference type="CDD" id="cd00190">
    <property type="entry name" value="Tryp_SPc"/>
    <property type="match status" value="1"/>
</dbReference>
<evidence type="ECO:0000259" key="7">
    <source>
        <dbReference type="PROSITE" id="PS50240"/>
    </source>
</evidence>
<evidence type="ECO:0000256" key="6">
    <source>
        <dbReference type="ARBA" id="ARBA00024195"/>
    </source>
</evidence>
<dbReference type="InterPro" id="IPR033116">
    <property type="entry name" value="TRYPSIN_SER"/>
</dbReference>
<evidence type="ECO:0000256" key="1">
    <source>
        <dbReference type="ARBA" id="ARBA00004613"/>
    </source>
</evidence>
<gene>
    <name evidence="8" type="ORF">MNOR_LOCUS38075</name>
</gene>
<dbReference type="PROSITE" id="PS00135">
    <property type="entry name" value="TRYPSIN_SER"/>
    <property type="match status" value="1"/>
</dbReference>
<evidence type="ECO:0000256" key="5">
    <source>
        <dbReference type="ARBA" id="ARBA00023180"/>
    </source>
</evidence>
<name>A0AAV2SIN7_MEGNR</name>
<accession>A0AAV2SIN7</accession>
<dbReference type="AlphaFoldDB" id="A0AAV2SIN7"/>
<dbReference type="InterPro" id="IPR043504">
    <property type="entry name" value="Peptidase_S1_PA_chymotrypsin"/>
</dbReference>
<keyword evidence="9" id="KW-1185">Reference proteome</keyword>
<comment type="caution">
    <text evidence="8">The sequence shown here is derived from an EMBL/GenBank/DDBJ whole genome shotgun (WGS) entry which is preliminary data.</text>
</comment>
<evidence type="ECO:0000313" key="8">
    <source>
        <dbReference type="EMBL" id="CAL4207296.1"/>
    </source>
</evidence>
<dbReference type="InterPro" id="IPR051487">
    <property type="entry name" value="Ser/Thr_Proteases_Immune/Dev"/>
</dbReference>
<comment type="similarity">
    <text evidence="6">Belongs to the peptidase S1 family. CLIP subfamily.</text>
</comment>
<reference evidence="8 9" key="1">
    <citation type="submission" date="2024-05" db="EMBL/GenBank/DDBJ databases">
        <authorList>
            <person name="Wallberg A."/>
        </authorList>
    </citation>
    <scope>NUCLEOTIDE SEQUENCE [LARGE SCALE GENOMIC DNA]</scope>
</reference>
<proteinExistence type="inferred from homology"/>
<dbReference type="SMART" id="SM00020">
    <property type="entry name" value="Tryp_SPc"/>
    <property type="match status" value="1"/>
</dbReference>
<dbReference type="PROSITE" id="PS50240">
    <property type="entry name" value="TRYPSIN_DOM"/>
    <property type="match status" value="1"/>
</dbReference>
<dbReference type="Gene3D" id="2.40.10.10">
    <property type="entry name" value="Trypsin-like serine proteases"/>
    <property type="match status" value="1"/>
</dbReference>
<comment type="subcellular location">
    <subcellularLocation>
        <location evidence="1">Secreted</location>
    </subcellularLocation>
</comment>
<dbReference type="InterPro" id="IPR009003">
    <property type="entry name" value="Peptidase_S1_PA"/>
</dbReference>
<feature type="non-terminal residue" evidence="8">
    <location>
        <position position="1"/>
    </location>
</feature>
<organism evidence="8 9">
    <name type="scientific">Meganyctiphanes norvegica</name>
    <name type="common">Northern krill</name>
    <name type="synonym">Thysanopoda norvegica</name>
    <dbReference type="NCBI Taxonomy" id="48144"/>
    <lineage>
        <taxon>Eukaryota</taxon>
        <taxon>Metazoa</taxon>
        <taxon>Ecdysozoa</taxon>
        <taxon>Arthropoda</taxon>
        <taxon>Crustacea</taxon>
        <taxon>Multicrustacea</taxon>
        <taxon>Malacostraca</taxon>
        <taxon>Eumalacostraca</taxon>
        <taxon>Eucarida</taxon>
        <taxon>Euphausiacea</taxon>
        <taxon>Euphausiidae</taxon>
        <taxon>Meganyctiphanes</taxon>
    </lineage>
</organism>
<feature type="domain" description="Peptidase S1" evidence="7">
    <location>
        <begin position="1"/>
        <end position="132"/>
    </location>
</feature>
<protein>
    <recommendedName>
        <fullName evidence="7">Peptidase S1 domain-containing protein</fullName>
    </recommendedName>
</protein>
<evidence type="ECO:0000256" key="4">
    <source>
        <dbReference type="ARBA" id="ARBA00023157"/>
    </source>
</evidence>
<evidence type="ECO:0000256" key="2">
    <source>
        <dbReference type="ARBA" id="ARBA00022525"/>
    </source>
</evidence>
<dbReference type="EMBL" id="CAXKWB010082678">
    <property type="protein sequence ID" value="CAL4207296.1"/>
    <property type="molecule type" value="Genomic_DNA"/>
</dbReference>
<dbReference type="PANTHER" id="PTHR24256">
    <property type="entry name" value="TRYPTASE-RELATED"/>
    <property type="match status" value="1"/>
</dbReference>
<dbReference type="Proteomes" id="UP001497623">
    <property type="component" value="Unassembled WGS sequence"/>
</dbReference>
<dbReference type="GO" id="GO:0004252">
    <property type="term" value="F:serine-type endopeptidase activity"/>
    <property type="evidence" value="ECO:0007669"/>
    <property type="project" value="InterPro"/>
</dbReference>
<dbReference type="GO" id="GO:0005576">
    <property type="term" value="C:extracellular region"/>
    <property type="evidence" value="ECO:0007669"/>
    <property type="project" value="UniProtKB-SubCell"/>
</dbReference>
<dbReference type="Pfam" id="PF00089">
    <property type="entry name" value="Trypsin"/>
    <property type="match status" value="1"/>
</dbReference>